<proteinExistence type="predicted"/>
<reference evidence="1 2" key="1">
    <citation type="journal article" date="2019" name="Genome Biol. Evol.">
        <title>Insights into the evolution of the New World diploid cottons (Gossypium, subgenus Houzingenia) based on genome sequencing.</title>
        <authorList>
            <person name="Grover C.E."/>
            <person name="Arick M.A. 2nd"/>
            <person name="Thrash A."/>
            <person name="Conover J.L."/>
            <person name="Sanders W.S."/>
            <person name="Peterson D.G."/>
            <person name="Frelichowski J.E."/>
            <person name="Scheffler J.A."/>
            <person name="Scheffler B.E."/>
            <person name="Wendel J.F."/>
        </authorList>
    </citation>
    <scope>NUCLEOTIDE SEQUENCE [LARGE SCALE GENOMIC DNA]</scope>
    <source>
        <strain evidence="1">27</strain>
        <tissue evidence="1">Leaf</tissue>
    </source>
</reference>
<dbReference type="Proteomes" id="UP000593561">
    <property type="component" value="Unassembled WGS sequence"/>
</dbReference>
<organism evidence="1 2">
    <name type="scientific">Gossypium davidsonii</name>
    <name type="common">Davidson's cotton</name>
    <name type="synonym">Gossypium klotzschianum subsp. davidsonii</name>
    <dbReference type="NCBI Taxonomy" id="34287"/>
    <lineage>
        <taxon>Eukaryota</taxon>
        <taxon>Viridiplantae</taxon>
        <taxon>Streptophyta</taxon>
        <taxon>Embryophyta</taxon>
        <taxon>Tracheophyta</taxon>
        <taxon>Spermatophyta</taxon>
        <taxon>Magnoliopsida</taxon>
        <taxon>eudicotyledons</taxon>
        <taxon>Gunneridae</taxon>
        <taxon>Pentapetalae</taxon>
        <taxon>rosids</taxon>
        <taxon>malvids</taxon>
        <taxon>Malvales</taxon>
        <taxon>Malvaceae</taxon>
        <taxon>Malvoideae</taxon>
        <taxon>Gossypium</taxon>
    </lineage>
</organism>
<dbReference type="PANTHER" id="PTHR48200:SF1">
    <property type="entry name" value="AMINOTRANSFERASE-LIKE PLANT MOBILE DOMAIN-CONTAINING PROTEIN"/>
    <property type="match status" value="1"/>
</dbReference>
<sequence>MKKRFLDKVKDNLAVRIWSKKTQQEKGDSLMEGYMLELWDFTHISKSTQLYSVAQGSKLTKFILKFQHLDFLKKATEHNRDERAMDTKKRVNIFALSIYRLVILTKVLGHIDDTVLELFDWFDKRVTPVLTILVETFRSLSVYRRAVSYRVFSENYSPLKEFVATPRIWGAIGYAPLLVLRQYRSRKFIPATPGLAQFEFAYKGDNYKKKVREISNAWNQTHKMKRFVANLITTPEYYWWWGKRINDNVPSSS</sequence>
<protein>
    <submittedName>
        <fullName evidence="1">Uncharacterized protein</fullName>
    </submittedName>
</protein>
<accession>A0A7J8STX3</accession>
<name>A0A7J8STX3_GOSDV</name>
<evidence type="ECO:0000313" key="2">
    <source>
        <dbReference type="Proteomes" id="UP000593561"/>
    </source>
</evidence>
<dbReference type="PANTHER" id="PTHR48200">
    <property type="entry name" value="PROTEIN, PUTATIVE-RELATED"/>
    <property type="match status" value="1"/>
</dbReference>
<evidence type="ECO:0000313" key="1">
    <source>
        <dbReference type="EMBL" id="MBA0629539.1"/>
    </source>
</evidence>
<gene>
    <name evidence="1" type="ORF">Godav_024080</name>
</gene>
<dbReference type="EMBL" id="JABFAC010000011">
    <property type="protein sequence ID" value="MBA0629539.1"/>
    <property type="molecule type" value="Genomic_DNA"/>
</dbReference>
<comment type="caution">
    <text evidence="1">The sequence shown here is derived from an EMBL/GenBank/DDBJ whole genome shotgun (WGS) entry which is preliminary data.</text>
</comment>
<dbReference type="AlphaFoldDB" id="A0A7J8STX3"/>
<keyword evidence="2" id="KW-1185">Reference proteome</keyword>